<reference evidence="15" key="1">
    <citation type="submission" date="2018-07" db="EMBL/GenBank/DDBJ databases">
        <authorList>
            <person name="Quirk P.G."/>
            <person name="Krulwich T.A."/>
        </authorList>
    </citation>
    <scope>NUCLEOTIDE SEQUENCE</scope>
</reference>
<dbReference type="EC" id="3.1.2.22" evidence="2"/>
<sequence length="266" mass="28586">MAVPPSSLASEPQFLSRADGERIAYFRTPGRAPGVVFLTGYASDMTGQKATMLEAFCRARGTAFVRFDYLGHGASSGAFTDGTIGRWTDDAIAVLDALTEGSQVLVGSSLGGWIMVRTALARRARVAALVGIASAPDFTEDVIQPLLSPADRQLLETAGMIQLASPYDPEPTPVTKRIMEDGRNHLVLRAEIPLDCPVRLIHGLADPDVPWRTSVRLMERLRSADVELVLVKGAGHRMSEPAELDRLKATVAAVLDRLPSGTAPRL</sequence>
<dbReference type="EMBL" id="UIDG01000324">
    <property type="protein sequence ID" value="SUS07169.1"/>
    <property type="molecule type" value="Genomic_DNA"/>
</dbReference>
<dbReference type="InterPro" id="IPR029058">
    <property type="entry name" value="AB_hydrolase_fold"/>
</dbReference>
<dbReference type="PANTHER" id="PTHR16138:SF7">
    <property type="entry name" value="PALMITOYL-PROTEIN THIOESTERASE ABHD10, MITOCHONDRIAL"/>
    <property type="match status" value="1"/>
</dbReference>
<feature type="domain" description="AB hydrolase-1" evidence="14">
    <location>
        <begin position="53"/>
        <end position="243"/>
    </location>
</feature>
<evidence type="ECO:0000256" key="5">
    <source>
        <dbReference type="ARBA" id="ARBA00023128"/>
    </source>
</evidence>
<evidence type="ECO:0000256" key="9">
    <source>
        <dbReference type="ARBA" id="ARBA00042645"/>
    </source>
</evidence>
<dbReference type="Gene3D" id="3.40.50.1820">
    <property type="entry name" value="alpha/beta hydrolase"/>
    <property type="match status" value="1"/>
</dbReference>
<evidence type="ECO:0000313" key="15">
    <source>
        <dbReference type="EMBL" id="SUS07153.1"/>
    </source>
</evidence>
<evidence type="ECO:0000256" key="13">
    <source>
        <dbReference type="ARBA" id="ARBA00047972"/>
    </source>
</evidence>
<dbReference type="EC" id="3.1.1.93" evidence="6"/>
<gene>
    <name evidence="15" type="ORF">DF3PB_3890002</name>
    <name evidence="16" type="ORF">DF3PB_3900002</name>
</gene>
<evidence type="ECO:0000313" key="16">
    <source>
        <dbReference type="EMBL" id="SUS07169.1"/>
    </source>
</evidence>
<name>A0A380THJ1_9ZZZZ</name>
<keyword evidence="5" id="KW-0496">Mitochondrion</keyword>
<comment type="subcellular location">
    <subcellularLocation>
        <location evidence="1">Mitochondrion</location>
    </subcellularLocation>
</comment>
<comment type="function">
    <text evidence="11">Acts as an acyl-protein thioesterase that hydrolyzes fatty acids from acylated residues in proteins. Regulates the mitochondrial S-depalmitoylation of the nucleophilic active site residue of peroxiredoxin-5/PRDX5, a key antioxidant protein, therefore modulating mitochondrial antioxidant ability. Also catalyzes the deglucuronidation of mycophenolic acid acyl-glucuronide, an active metabolite of the immunosuppressant drug mycophenolate.</text>
</comment>
<dbReference type="EMBL" id="UIDG01000322">
    <property type="protein sequence ID" value="SUS07153.1"/>
    <property type="molecule type" value="Genomic_DNA"/>
</dbReference>
<evidence type="ECO:0000259" key="14">
    <source>
        <dbReference type="Pfam" id="PF12697"/>
    </source>
</evidence>
<dbReference type="Pfam" id="PF12697">
    <property type="entry name" value="Abhydrolase_6"/>
    <property type="match status" value="1"/>
</dbReference>
<protein>
    <recommendedName>
        <fullName evidence="7">Palmitoyl-protein thioesterase ABHD10, mitochondrial</fullName>
        <ecNumber evidence="6">3.1.1.93</ecNumber>
        <ecNumber evidence="2">3.1.2.22</ecNumber>
    </recommendedName>
    <alternativeName>
        <fullName evidence="9">Acyl-protein thioesterase ABHD10</fullName>
    </alternativeName>
    <alternativeName>
        <fullName evidence="10">Alpha/beta hydrolase domain-containing protein 10</fullName>
    </alternativeName>
    <alternativeName>
        <fullName evidence="8">Mycophenolic acid acyl-glucuronide esterase, mitochondrial</fullName>
    </alternativeName>
</protein>
<evidence type="ECO:0000256" key="6">
    <source>
        <dbReference type="ARBA" id="ARBA00039132"/>
    </source>
</evidence>
<comment type="catalytic activity">
    <reaction evidence="12">
        <text>S-hexadecanoyl-L-cysteinyl-[protein] + H2O = L-cysteinyl-[protein] + hexadecanoate + H(+)</text>
        <dbReference type="Rhea" id="RHEA:19233"/>
        <dbReference type="Rhea" id="RHEA-COMP:10131"/>
        <dbReference type="Rhea" id="RHEA-COMP:11032"/>
        <dbReference type="ChEBI" id="CHEBI:7896"/>
        <dbReference type="ChEBI" id="CHEBI:15377"/>
        <dbReference type="ChEBI" id="CHEBI:15378"/>
        <dbReference type="ChEBI" id="CHEBI:29950"/>
        <dbReference type="ChEBI" id="CHEBI:74151"/>
        <dbReference type="EC" id="3.1.2.22"/>
    </reaction>
    <physiologicalReaction direction="left-to-right" evidence="12">
        <dbReference type="Rhea" id="RHEA:19234"/>
    </physiologicalReaction>
</comment>
<dbReference type="GO" id="GO:0004553">
    <property type="term" value="F:hydrolase activity, hydrolyzing O-glycosyl compounds"/>
    <property type="evidence" value="ECO:0007669"/>
    <property type="project" value="TreeGrafter"/>
</dbReference>
<evidence type="ECO:0000256" key="3">
    <source>
        <dbReference type="ARBA" id="ARBA00022801"/>
    </source>
</evidence>
<dbReference type="GO" id="GO:0008474">
    <property type="term" value="F:palmitoyl-(protein) hydrolase activity"/>
    <property type="evidence" value="ECO:0007669"/>
    <property type="project" value="UniProtKB-EC"/>
</dbReference>
<dbReference type="AlphaFoldDB" id="A0A380THJ1"/>
<dbReference type="SUPFAM" id="SSF53474">
    <property type="entry name" value="alpha/beta-Hydrolases"/>
    <property type="match status" value="1"/>
</dbReference>
<evidence type="ECO:0000256" key="11">
    <source>
        <dbReference type="ARBA" id="ARBA00046047"/>
    </source>
</evidence>
<evidence type="ECO:0000256" key="12">
    <source>
        <dbReference type="ARBA" id="ARBA00047409"/>
    </source>
</evidence>
<proteinExistence type="predicted"/>
<evidence type="ECO:0000256" key="8">
    <source>
        <dbReference type="ARBA" id="ARBA00041520"/>
    </source>
</evidence>
<dbReference type="GO" id="GO:0102390">
    <property type="term" value="F:mycophenolic acid acyl-glucuronide esterase activity"/>
    <property type="evidence" value="ECO:0007669"/>
    <property type="project" value="UniProtKB-EC"/>
</dbReference>
<evidence type="ECO:0000256" key="4">
    <source>
        <dbReference type="ARBA" id="ARBA00022946"/>
    </source>
</evidence>
<keyword evidence="4" id="KW-0809">Transit peptide</keyword>
<dbReference type="InterPro" id="IPR052382">
    <property type="entry name" value="ABHD10_acyl-thioesterase"/>
</dbReference>
<dbReference type="GO" id="GO:0005739">
    <property type="term" value="C:mitochondrion"/>
    <property type="evidence" value="ECO:0007669"/>
    <property type="project" value="UniProtKB-SubCell"/>
</dbReference>
<dbReference type="PANTHER" id="PTHR16138">
    <property type="entry name" value="MYCOPHENOLIC ACID ACYL-GLUCURONIDE ESTERASE, MITOCHONDRIAL"/>
    <property type="match status" value="1"/>
</dbReference>
<organism evidence="15">
    <name type="scientific">metagenome</name>
    <dbReference type="NCBI Taxonomy" id="256318"/>
    <lineage>
        <taxon>unclassified sequences</taxon>
        <taxon>metagenomes</taxon>
    </lineage>
</organism>
<accession>A0A380THJ1</accession>
<keyword evidence="3 15" id="KW-0378">Hydrolase</keyword>
<evidence type="ECO:0000256" key="10">
    <source>
        <dbReference type="ARBA" id="ARBA00042704"/>
    </source>
</evidence>
<evidence type="ECO:0000256" key="1">
    <source>
        <dbReference type="ARBA" id="ARBA00004173"/>
    </source>
</evidence>
<evidence type="ECO:0000256" key="7">
    <source>
        <dbReference type="ARBA" id="ARBA00039314"/>
    </source>
</evidence>
<dbReference type="InterPro" id="IPR000073">
    <property type="entry name" value="AB_hydrolase_1"/>
</dbReference>
<evidence type="ECO:0000256" key="2">
    <source>
        <dbReference type="ARBA" id="ARBA00012423"/>
    </source>
</evidence>
<comment type="catalytic activity">
    <reaction evidence="13">
        <text>mycophenolic acid O-acyl-beta-D-glucuronide + H2O = mycophenolate + D-glucuronate + H(+)</text>
        <dbReference type="Rhea" id="RHEA:34179"/>
        <dbReference type="ChEBI" id="CHEBI:15377"/>
        <dbReference type="ChEBI" id="CHEBI:15378"/>
        <dbReference type="ChEBI" id="CHEBI:58720"/>
        <dbReference type="ChEBI" id="CHEBI:62932"/>
        <dbReference type="ChEBI" id="CHEBI:66982"/>
        <dbReference type="EC" id="3.1.1.93"/>
    </reaction>
    <physiologicalReaction direction="left-to-right" evidence="13">
        <dbReference type="Rhea" id="RHEA:34180"/>
    </physiologicalReaction>
</comment>